<keyword evidence="6" id="KW-1185">Reference proteome</keyword>
<sequence length="309" mass="33214">MAHTDVVFPDEEELPLRVEEGRIYCPGVGDDTACLVSLLLAAKYIAGHVGSPGWKELRGPDAPGLVLVCNSGEEGLGNLKGVRKICQVYGSRMVSFCTFDSSLDSIVDSAVGSKRFRVCVKTRGGHSYNDFGRDNAIARLADIISRLYALQAPVEGGRTTYNVGVITGGTSVNTIAQQAEMLYEFRSESRENMDYMEKMFLDVIEQAKSEGADVSLEVIGLRPCGGDVDQEKERALVERAVRAVSGVTGVKPELHSGSTDCNIPLSLGIPSVCVGSFTGSGAHTRDEYVEAASLEQGYKVAFDMILGRD</sequence>
<dbReference type="PANTHER" id="PTHR43808:SF17">
    <property type="entry name" value="PEPTIDASE M20"/>
    <property type="match status" value="1"/>
</dbReference>
<dbReference type="SUPFAM" id="SSF55031">
    <property type="entry name" value="Bacterial exopeptidase dimerisation domain"/>
    <property type="match status" value="1"/>
</dbReference>
<dbReference type="GO" id="GO:0046872">
    <property type="term" value="F:metal ion binding"/>
    <property type="evidence" value="ECO:0007669"/>
    <property type="project" value="UniProtKB-KW"/>
</dbReference>
<evidence type="ECO:0000256" key="1">
    <source>
        <dbReference type="ARBA" id="ARBA00022723"/>
    </source>
</evidence>
<dbReference type="PANTHER" id="PTHR43808">
    <property type="entry name" value="ACETYLORNITHINE DEACETYLASE"/>
    <property type="match status" value="1"/>
</dbReference>
<reference evidence="5 6" key="1">
    <citation type="journal article" date="2020" name="Cell Host Microbe">
        <title>Functional and Genomic Variation between Human-Derived Isolates of Lachnospiraceae Reveals Inter- and Intra-Species Diversity.</title>
        <authorList>
            <person name="Sorbara M.T."/>
            <person name="Littmann E.R."/>
            <person name="Fontana E."/>
            <person name="Moody T.U."/>
            <person name="Kohout C.E."/>
            <person name="Gjonbalaj M."/>
            <person name="Eaton V."/>
            <person name="Seok R."/>
            <person name="Leiner I.M."/>
            <person name="Pamer E.G."/>
        </authorList>
    </citation>
    <scope>NUCLEOTIDE SEQUENCE [LARGE SCALE GENOMIC DNA]</scope>
    <source>
        <strain evidence="5 6">MSK.1.17</strain>
    </source>
</reference>
<feature type="domain" description="Peptidase M20 dimerisation" evidence="3">
    <location>
        <begin position="112"/>
        <end position="210"/>
    </location>
</feature>
<dbReference type="InterPro" id="IPR036264">
    <property type="entry name" value="Bact_exopeptidase_dim_dom"/>
</dbReference>
<dbReference type="Pfam" id="PF07687">
    <property type="entry name" value="M20_dimer"/>
    <property type="match status" value="1"/>
</dbReference>
<dbReference type="Gene3D" id="3.30.70.360">
    <property type="match status" value="1"/>
</dbReference>
<evidence type="ECO:0000259" key="3">
    <source>
        <dbReference type="Pfam" id="PF07687"/>
    </source>
</evidence>
<keyword evidence="2" id="KW-0378">Hydrolase</keyword>
<name>A0AAW5BVP7_9FIRM</name>
<evidence type="ECO:0000313" key="5">
    <source>
        <dbReference type="EMBL" id="NSJ47917.1"/>
    </source>
</evidence>
<dbReference type="AlphaFoldDB" id="A0AAW5BVP7"/>
<dbReference type="SUPFAM" id="SSF53187">
    <property type="entry name" value="Zn-dependent exopeptidases"/>
    <property type="match status" value="1"/>
</dbReference>
<dbReference type="InterPro" id="IPR050072">
    <property type="entry name" value="Peptidase_M20A"/>
</dbReference>
<protein>
    <submittedName>
        <fullName evidence="4">M20/M25/M40 family metallo-hydrolase</fullName>
    </submittedName>
</protein>
<dbReference type="Proteomes" id="UP001299608">
    <property type="component" value="Unassembled WGS sequence"/>
</dbReference>
<evidence type="ECO:0000313" key="4">
    <source>
        <dbReference type="EMBL" id="MCG4747378.1"/>
    </source>
</evidence>
<keyword evidence="1" id="KW-0479">Metal-binding</keyword>
<dbReference type="EMBL" id="JAKNGE010000024">
    <property type="protein sequence ID" value="MCG4747378.1"/>
    <property type="molecule type" value="Genomic_DNA"/>
</dbReference>
<evidence type="ECO:0000256" key="2">
    <source>
        <dbReference type="ARBA" id="ARBA00022801"/>
    </source>
</evidence>
<dbReference type="Gene3D" id="3.40.630.10">
    <property type="entry name" value="Zn peptidases"/>
    <property type="match status" value="1"/>
</dbReference>
<dbReference type="EMBL" id="JAAITT010000004">
    <property type="protein sequence ID" value="NSJ47917.1"/>
    <property type="molecule type" value="Genomic_DNA"/>
</dbReference>
<dbReference type="InterPro" id="IPR002933">
    <property type="entry name" value="Peptidase_M20"/>
</dbReference>
<evidence type="ECO:0000313" key="7">
    <source>
        <dbReference type="Proteomes" id="UP001299608"/>
    </source>
</evidence>
<dbReference type="GO" id="GO:0016787">
    <property type="term" value="F:hydrolase activity"/>
    <property type="evidence" value="ECO:0007669"/>
    <property type="project" value="UniProtKB-KW"/>
</dbReference>
<comment type="caution">
    <text evidence="4">The sequence shown here is derived from an EMBL/GenBank/DDBJ whole genome shotgun (WGS) entry which is preliminary data.</text>
</comment>
<reference evidence="4" key="3">
    <citation type="submission" date="2022-01" db="EMBL/GenBank/DDBJ databases">
        <title>Collection of gut derived symbiotic bacterial strains cultured from healthy donors.</title>
        <authorList>
            <person name="Lin H."/>
            <person name="Kohout C."/>
            <person name="Waligurski E."/>
            <person name="Pamer E.G."/>
        </authorList>
    </citation>
    <scope>NUCLEOTIDE SEQUENCE</scope>
    <source>
        <strain evidence="4">DFI.6.55</strain>
    </source>
</reference>
<organism evidence="4 7">
    <name type="scientific">Enterocloster aldenensis</name>
    <dbReference type="NCBI Taxonomy" id="358742"/>
    <lineage>
        <taxon>Bacteria</taxon>
        <taxon>Bacillati</taxon>
        <taxon>Bacillota</taxon>
        <taxon>Clostridia</taxon>
        <taxon>Lachnospirales</taxon>
        <taxon>Lachnospiraceae</taxon>
        <taxon>Enterocloster</taxon>
    </lineage>
</organism>
<evidence type="ECO:0000313" key="6">
    <source>
        <dbReference type="Proteomes" id="UP000669239"/>
    </source>
</evidence>
<accession>A0AAW5BVP7</accession>
<dbReference type="Pfam" id="PF01546">
    <property type="entry name" value="Peptidase_M20"/>
    <property type="match status" value="1"/>
</dbReference>
<dbReference type="InterPro" id="IPR011650">
    <property type="entry name" value="Peptidase_M20_dimer"/>
</dbReference>
<gene>
    <name evidence="5" type="ORF">G5B36_04295</name>
    <name evidence="4" type="ORF">L0N08_18290</name>
</gene>
<dbReference type="Proteomes" id="UP000669239">
    <property type="component" value="Unassembled WGS sequence"/>
</dbReference>
<reference evidence="5" key="2">
    <citation type="submission" date="2020-02" db="EMBL/GenBank/DDBJ databases">
        <authorList>
            <person name="Littmann E."/>
            <person name="Sorbara M."/>
        </authorList>
    </citation>
    <scope>NUCLEOTIDE SEQUENCE</scope>
    <source>
        <strain evidence="5">MSK.1.17</strain>
    </source>
</reference>
<proteinExistence type="predicted"/>